<evidence type="ECO:0000256" key="1">
    <source>
        <dbReference type="ARBA" id="ARBA00022884"/>
    </source>
</evidence>
<dbReference type="SUPFAM" id="SSF46785">
    <property type="entry name" value="Winged helix' DNA-binding domain"/>
    <property type="match status" value="1"/>
</dbReference>
<evidence type="ECO:0000256" key="3">
    <source>
        <dbReference type="PROSITE-ProRule" id="PRU00332"/>
    </source>
</evidence>
<dbReference type="InterPro" id="IPR036388">
    <property type="entry name" value="WH-like_DNA-bd_sf"/>
</dbReference>
<dbReference type="STRING" id="29139.ENSVURP00010019332"/>
<evidence type="ECO:0000259" key="5">
    <source>
        <dbReference type="PROSITE" id="PS50961"/>
    </source>
</evidence>
<dbReference type="GO" id="GO:0010494">
    <property type="term" value="C:cytoplasmic stress granule"/>
    <property type="evidence" value="ECO:0007669"/>
    <property type="project" value="TreeGrafter"/>
</dbReference>
<evidence type="ECO:0000313" key="7">
    <source>
        <dbReference type="Proteomes" id="UP000314987"/>
    </source>
</evidence>
<proteinExistence type="inferred from homology"/>
<feature type="compositionally biased region" description="Basic residues" evidence="4">
    <location>
        <begin position="94"/>
        <end position="108"/>
    </location>
</feature>
<dbReference type="GO" id="GO:0045727">
    <property type="term" value="P:positive regulation of translation"/>
    <property type="evidence" value="ECO:0007669"/>
    <property type="project" value="TreeGrafter"/>
</dbReference>
<accession>A0A4X2LEF3</accession>
<reference evidence="6" key="3">
    <citation type="submission" date="2025-09" db="UniProtKB">
        <authorList>
            <consortium name="Ensembl"/>
        </authorList>
    </citation>
    <scope>IDENTIFICATION</scope>
</reference>
<dbReference type="InterPro" id="IPR036390">
    <property type="entry name" value="WH_DNA-bd_sf"/>
</dbReference>
<dbReference type="InterPro" id="IPR045180">
    <property type="entry name" value="La_dom_prot"/>
</dbReference>
<dbReference type="InterPro" id="IPR006630">
    <property type="entry name" value="La_HTH"/>
</dbReference>
<dbReference type="Proteomes" id="UP000314987">
    <property type="component" value="Unassembled WGS sequence"/>
</dbReference>
<dbReference type="Ensembl" id="ENSVURT00010022004.1">
    <property type="protein sequence ID" value="ENSVURP00010019332.1"/>
    <property type="gene ID" value="ENSVURG00010014756.1"/>
</dbReference>
<name>A0A4X2LEF3_VOMUR</name>
<dbReference type="Pfam" id="PF05383">
    <property type="entry name" value="La"/>
    <property type="match status" value="1"/>
</dbReference>
<dbReference type="FunFam" id="1.10.10.10:FF:000131">
    <property type="entry name" value="la-related protein 1B isoform X2"/>
    <property type="match status" value="1"/>
</dbReference>
<feature type="compositionally biased region" description="Polar residues" evidence="4">
    <location>
        <begin position="12"/>
        <end position="22"/>
    </location>
</feature>
<evidence type="ECO:0000256" key="4">
    <source>
        <dbReference type="SAM" id="MobiDB-lite"/>
    </source>
</evidence>
<protein>
    <recommendedName>
        <fullName evidence="5">HTH La-type RNA-binding domain-containing protein</fullName>
    </recommendedName>
</protein>
<feature type="compositionally biased region" description="Basic and acidic residues" evidence="4">
    <location>
        <begin position="25"/>
        <end position="59"/>
    </location>
</feature>
<sequence>HRAWPGPRNNECRNVTNQPNKKPQSRKEKEEKIEKRVTSDSKENLEAKLDGPGESKDEAQSNNQRKRANKHNKRDDQDEVSSVRSEGGNIRGCFRGRGRGHVQGRGRGRGNPGMNFEYFYDYGEQHGERTDQPFQTELNTSMMCYYDDRQIKYYFNIENLEQNFFLRRKMDEQGILPITLIAGFHCVQALTTNVNFILESLKQSTEVEVVDQNIREKVEPEKWPIPDPLLLNMPQTDFSQLIHCPEFILGKAFGSHIGNSFSFSRTKIVDFPVMISF</sequence>
<reference evidence="7" key="1">
    <citation type="submission" date="2018-12" db="EMBL/GenBank/DDBJ databases">
        <authorList>
            <person name="Yazar S."/>
        </authorList>
    </citation>
    <scope>NUCLEOTIDE SEQUENCE [LARGE SCALE GENOMIC DNA]</scope>
</reference>
<dbReference type="PANTHER" id="PTHR22792:SF50">
    <property type="entry name" value="LA-RELATED PROTEIN 1B"/>
    <property type="match status" value="1"/>
</dbReference>
<dbReference type="Gene3D" id="1.10.10.10">
    <property type="entry name" value="Winged helix-like DNA-binding domain superfamily/Winged helix DNA-binding domain"/>
    <property type="match status" value="1"/>
</dbReference>
<dbReference type="PANTHER" id="PTHR22792">
    <property type="entry name" value="LUPUS LA PROTEIN-RELATED"/>
    <property type="match status" value="1"/>
</dbReference>
<keyword evidence="7" id="KW-1185">Reference proteome</keyword>
<organism evidence="6 7">
    <name type="scientific">Vombatus ursinus</name>
    <name type="common">Common wombat</name>
    <dbReference type="NCBI Taxonomy" id="29139"/>
    <lineage>
        <taxon>Eukaryota</taxon>
        <taxon>Metazoa</taxon>
        <taxon>Chordata</taxon>
        <taxon>Craniata</taxon>
        <taxon>Vertebrata</taxon>
        <taxon>Euteleostomi</taxon>
        <taxon>Mammalia</taxon>
        <taxon>Metatheria</taxon>
        <taxon>Diprotodontia</taxon>
        <taxon>Vombatidae</taxon>
        <taxon>Vombatus</taxon>
    </lineage>
</organism>
<keyword evidence="1 3" id="KW-0694">RNA-binding</keyword>
<dbReference type="SMART" id="SM00715">
    <property type="entry name" value="LA"/>
    <property type="match status" value="1"/>
</dbReference>
<dbReference type="GeneTree" id="ENSGT00940000154718"/>
<dbReference type="OMA" id="SWMSFDQ"/>
<comment type="similarity">
    <text evidence="2">Belongs to the LARP family.</text>
</comment>
<evidence type="ECO:0000313" key="6">
    <source>
        <dbReference type="Ensembl" id="ENSVURP00010019332.1"/>
    </source>
</evidence>
<dbReference type="GO" id="GO:0005829">
    <property type="term" value="C:cytosol"/>
    <property type="evidence" value="ECO:0007669"/>
    <property type="project" value="TreeGrafter"/>
</dbReference>
<reference evidence="6" key="2">
    <citation type="submission" date="2025-08" db="UniProtKB">
        <authorList>
            <consortium name="Ensembl"/>
        </authorList>
    </citation>
    <scope>IDENTIFICATION</scope>
</reference>
<feature type="region of interest" description="Disordered" evidence="4">
    <location>
        <begin position="1"/>
        <end position="110"/>
    </location>
</feature>
<dbReference type="GO" id="GO:0003723">
    <property type="term" value="F:RNA binding"/>
    <property type="evidence" value="ECO:0007669"/>
    <property type="project" value="UniProtKB-UniRule"/>
</dbReference>
<feature type="domain" description="HTH La-type RNA-binding" evidence="5">
    <location>
        <begin position="137"/>
        <end position="227"/>
    </location>
</feature>
<dbReference type="PROSITE" id="PS50961">
    <property type="entry name" value="HTH_LA"/>
    <property type="match status" value="1"/>
</dbReference>
<dbReference type="AlphaFoldDB" id="A0A4X2LEF3"/>
<evidence type="ECO:0000256" key="2">
    <source>
        <dbReference type="ARBA" id="ARBA00061352"/>
    </source>
</evidence>